<dbReference type="InterPro" id="IPR001611">
    <property type="entry name" value="Leu-rich_rpt"/>
</dbReference>
<keyword evidence="3" id="KW-0677">Repeat</keyword>
<dbReference type="InterPro" id="IPR036116">
    <property type="entry name" value="FN3_sf"/>
</dbReference>
<dbReference type="PROSITE" id="PS51450">
    <property type="entry name" value="LRR"/>
    <property type="match status" value="4"/>
</dbReference>
<dbReference type="Proteomes" id="UP001208570">
    <property type="component" value="Unassembled WGS sequence"/>
</dbReference>
<dbReference type="EMBL" id="JAODUP010000237">
    <property type="protein sequence ID" value="KAK2155546.1"/>
    <property type="molecule type" value="Genomic_DNA"/>
</dbReference>
<dbReference type="SMART" id="SM00082">
    <property type="entry name" value="LRRCT"/>
    <property type="match status" value="1"/>
</dbReference>
<proteinExistence type="predicted"/>
<dbReference type="SUPFAM" id="SSF49265">
    <property type="entry name" value="Fibronectin type III"/>
    <property type="match status" value="1"/>
</dbReference>
<evidence type="ECO:0000313" key="8">
    <source>
        <dbReference type="Proteomes" id="UP001208570"/>
    </source>
</evidence>
<keyword evidence="2" id="KW-0732">Signal</keyword>
<dbReference type="InterPro" id="IPR032675">
    <property type="entry name" value="LRR_dom_sf"/>
</dbReference>
<name>A0AAD9N5A7_9ANNE</name>
<dbReference type="PRINTS" id="PR00019">
    <property type="entry name" value="LEURICHRPT"/>
</dbReference>
<evidence type="ECO:0000256" key="2">
    <source>
        <dbReference type="ARBA" id="ARBA00022729"/>
    </source>
</evidence>
<dbReference type="InterPro" id="IPR003961">
    <property type="entry name" value="FN3_dom"/>
</dbReference>
<evidence type="ECO:0000256" key="3">
    <source>
        <dbReference type="ARBA" id="ARBA00022737"/>
    </source>
</evidence>
<accession>A0AAD9N5A7</accession>
<dbReference type="SMART" id="SM00365">
    <property type="entry name" value="LRR_SD22"/>
    <property type="match status" value="5"/>
</dbReference>
<feature type="domain" description="LRRCT" evidence="6">
    <location>
        <begin position="328"/>
        <end position="386"/>
    </location>
</feature>
<reference evidence="7" key="1">
    <citation type="journal article" date="2023" name="Mol. Biol. Evol.">
        <title>Third-Generation Sequencing Reveals the Adaptive Role of the Epigenome in Three Deep-Sea Polychaetes.</title>
        <authorList>
            <person name="Perez M."/>
            <person name="Aroh O."/>
            <person name="Sun Y."/>
            <person name="Lan Y."/>
            <person name="Juniper S.K."/>
            <person name="Young C.R."/>
            <person name="Angers B."/>
            <person name="Qian P.Y."/>
        </authorList>
    </citation>
    <scope>NUCLEOTIDE SEQUENCE</scope>
    <source>
        <strain evidence="7">P08H-3</strain>
    </source>
</reference>
<dbReference type="PANTHER" id="PTHR24366">
    <property type="entry name" value="IG(IMMUNOGLOBULIN) AND LRR(LEUCINE RICH REPEAT) DOMAINS"/>
    <property type="match status" value="1"/>
</dbReference>
<dbReference type="SUPFAM" id="SSF52058">
    <property type="entry name" value="L domain-like"/>
    <property type="match status" value="1"/>
</dbReference>
<keyword evidence="5" id="KW-1133">Transmembrane helix</keyword>
<keyword evidence="8" id="KW-1185">Reference proteome</keyword>
<keyword evidence="5" id="KW-0812">Transmembrane</keyword>
<dbReference type="AlphaFoldDB" id="A0AAD9N5A7"/>
<dbReference type="InterPro" id="IPR013783">
    <property type="entry name" value="Ig-like_fold"/>
</dbReference>
<dbReference type="CDD" id="cd00063">
    <property type="entry name" value="FN3"/>
    <property type="match status" value="1"/>
</dbReference>
<dbReference type="InterPro" id="IPR000483">
    <property type="entry name" value="Cys-rich_flank_reg_C"/>
</dbReference>
<dbReference type="PANTHER" id="PTHR24366:SF96">
    <property type="entry name" value="LEUCINE RICH REPEAT CONTAINING 53"/>
    <property type="match status" value="1"/>
</dbReference>
<keyword evidence="1" id="KW-0433">Leucine-rich repeat</keyword>
<evidence type="ECO:0000256" key="5">
    <source>
        <dbReference type="SAM" id="Phobius"/>
    </source>
</evidence>
<evidence type="ECO:0000256" key="4">
    <source>
        <dbReference type="ARBA" id="ARBA00023157"/>
    </source>
</evidence>
<evidence type="ECO:0000313" key="7">
    <source>
        <dbReference type="EMBL" id="KAK2155546.1"/>
    </source>
</evidence>
<dbReference type="Pfam" id="PF00560">
    <property type="entry name" value="LRR_1"/>
    <property type="match status" value="2"/>
</dbReference>
<dbReference type="InterPro" id="IPR003591">
    <property type="entry name" value="Leu-rich_rpt_typical-subtyp"/>
</dbReference>
<feature type="transmembrane region" description="Helical" evidence="5">
    <location>
        <begin position="515"/>
        <end position="543"/>
    </location>
</feature>
<sequence length="580" mass="65399">MIMWTPLDSSLVEVLASVRTLSLFLALATFPIISRSDGSLTMSCSDQCTCNIESHKLESFVVNCTEITSIPEDIPLGANELVFSYSPLLKFDLADLSHLRLSRRVVLDHCNLSEFLSHPDLVKQLPDLEVLDLSHNDLTTIPAGLPSSLRTLLLRHNSIKVIDYQSELSHLHNLEELFLSDNLLPAVKVTTFYNEESQILMSSLRKLVLSSNKISLIEPGSFSGFESLSALTLADNELVSLRAGVLSDLKSLEHLDISSNHLTIIDDEAFQDLPQLKYVDISQNRLTSFPRTLPMLEWLDLSHNLIRVIGEDLKPKIYPIEVLNLAHNPLHCDCHMRWLKELYDQREYLVKHIEISDKDFIPGCATPETLADETWDLLGDEVFKCSPVDVHSGLTDESADRDMTTRIGVVSDTTIQLIWSSEAPGFSSRNILIHYYVFGHRSATMKWIEVSAAQRDYVIRRLRPSTNYVICMQVRKVSTNHQHTIPSPQVSLSDCMEVATKDPKPPILTSRLEVLFYYVLGMLATFIGIFASIGGFAMLYGIWNSSTQWSARYVGVDTYLDGTTYPTDEPVTKENKPHRD</sequence>
<dbReference type="Gene3D" id="2.60.40.10">
    <property type="entry name" value="Immunoglobulins"/>
    <property type="match status" value="1"/>
</dbReference>
<evidence type="ECO:0000259" key="6">
    <source>
        <dbReference type="SMART" id="SM00082"/>
    </source>
</evidence>
<evidence type="ECO:0000256" key="1">
    <source>
        <dbReference type="ARBA" id="ARBA00022614"/>
    </source>
</evidence>
<keyword evidence="5" id="KW-0472">Membrane</keyword>
<dbReference type="SMART" id="SM00369">
    <property type="entry name" value="LRR_TYP"/>
    <property type="match status" value="7"/>
</dbReference>
<dbReference type="Gene3D" id="3.80.10.10">
    <property type="entry name" value="Ribonuclease Inhibitor"/>
    <property type="match status" value="2"/>
</dbReference>
<dbReference type="Pfam" id="PF13855">
    <property type="entry name" value="LRR_8"/>
    <property type="match status" value="1"/>
</dbReference>
<gene>
    <name evidence="7" type="ORF">LSH36_237g04056</name>
</gene>
<protein>
    <recommendedName>
        <fullName evidence="6">LRRCT domain-containing protein</fullName>
    </recommendedName>
</protein>
<comment type="caution">
    <text evidence="7">The sequence shown here is derived from an EMBL/GenBank/DDBJ whole genome shotgun (WGS) entry which is preliminary data.</text>
</comment>
<keyword evidence="4" id="KW-1015">Disulfide bond</keyword>
<organism evidence="7 8">
    <name type="scientific">Paralvinella palmiformis</name>
    <dbReference type="NCBI Taxonomy" id="53620"/>
    <lineage>
        <taxon>Eukaryota</taxon>
        <taxon>Metazoa</taxon>
        <taxon>Spiralia</taxon>
        <taxon>Lophotrochozoa</taxon>
        <taxon>Annelida</taxon>
        <taxon>Polychaeta</taxon>
        <taxon>Sedentaria</taxon>
        <taxon>Canalipalpata</taxon>
        <taxon>Terebellida</taxon>
        <taxon>Terebelliformia</taxon>
        <taxon>Alvinellidae</taxon>
        <taxon>Paralvinella</taxon>
    </lineage>
</organism>